<dbReference type="InParanoid" id="E4ZX79"/>
<dbReference type="GO" id="GO:0016709">
    <property type="term" value="F:oxidoreductase activity, acting on paired donors, with incorporation or reduction of molecular oxygen, NAD(P)H as one donor, and incorporation of one atom of oxygen"/>
    <property type="evidence" value="ECO:0007669"/>
    <property type="project" value="UniProtKB-ARBA"/>
</dbReference>
<evidence type="ECO:0000313" key="5">
    <source>
        <dbReference type="EMBL" id="CBX95289.1"/>
    </source>
</evidence>
<protein>
    <recommendedName>
        <fullName evidence="4">FAD-binding domain-containing protein</fullName>
    </recommendedName>
</protein>
<dbReference type="SUPFAM" id="SSF51905">
    <property type="entry name" value="FAD/NAD(P)-binding domain"/>
    <property type="match status" value="1"/>
</dbReference>
<proteinExistence type="predicted"/>
<organism evidence="6">
    <name type="scientific">Leptosphaeria maculans (strain JN3 / isolate v23.1.3 / race Av1-4-5-6-7-8)</name>
    <name type="common">Blackleg fungus</name>
    <name type="synonym">Phoma lingam</name>
    <dbReference type="NCBI Taxonomy" id="985895"/>
    <lineage>
        <taxon>Eukaryota</taxon>
        <taxon>Fungi</taxon>
        <taxon>Dikarya</taxon>
        <taxon>Ascomycota</taxon>
        <taxon>Pezizomycotina</taxon>
        <taxon>Dothideomycetes</taxon>
        <taxon>Pleosporomycetidae</taxon>
        <taxon>Pleosporales</taxon>
        <taxon>Pleosporineae</taxon>
        <taxon>Leptosphaeriaceae</taxon>
        <taxon>Plenodomus</taxon>
        <taxon>Plenodomus lingam/Leptosphaeria maculans species complex</taxon>
    </lineage>
</organism>
<dbReference type="GO" id="GO:0071949">
    <property type="term" value="F:FAD binding"/>
    <property type="evidence" value="ECO:0007669"/>
    <property type="project" value="InterPro"/>
</dbReference>
<evidence type="ECO:0000256" key="3">
    <source>
        <dbReference type="ARBA" id="ARBA00023002"/>
    </source>
</evidence>
<dbReference type="AlphaFoldDB" id="E4ZX79"/>
<sequence>MSYLPYSKTLYQSSSHLHLLEFPSKYLRSNRGTIYPLAIDDITTAPYLRDPFGTATIHDYVHACRTCSGLGSGQYNSLCTFAGVGFFVDGCEWAVGIGMGGVVFVSSDSSLRVLILILASEMKLSMSSRLESGRSEVVSMRWAFGKRSGTVDPKSPLDEVTVSNLFPTCISKPTWTLAISHTTSVIQATMQETDYLIVGAGPAGGALACFLGYHGLAGVMIAAAPGTSQTPQCLRDIGLEGEVTKVGSKHGCMEHTRWCRSMAGEEYARIHSWGHDPKRKGDYDAASPCDHLDVPQTILEPILVKYAHDHGFPCQFNTALVSFVQEGQRYVCEVKDSISSETRKIRTKYLFGCDGGRSVIIRQLGIPLIKKPQQGIAINVLVEADLSHLMETRTGNLHWVMDPETDYPAFGKMALVRMVKPWTEWMFILFPEPDQDLSREPTQEEYLARVQELIGDSNIPAKIKDISKWYINETVAEYYSKDNIFCLGDAVHRHPPFNGLGSNTCIQDAFNLSWKIAAVVKGLASPSLLSSFSPERQPVGATIVARANQGFRDHTAIWDALGLLCATKPDRIAAFAELRTPTPGGAKRRAALREAIQGTEREFHGVGVEMNQRYVSDAVYLDDEGPRPPLPSDPVLHHEITTYPGSRVPHAWLNTRVPGKQFSTIDLAGKRRFALFTGVGGDRWRDAARRVGEQLGIEVGVYSIGWFQDYEDVYFDWARRREVDDDGCVLVRPDLFVAWRSKGMIADAEDKLVAVVRRIMGRQ</sequence>
<dbReference type="PANTHER" id="PTHR43004">
    <property type="entry name" value="TRK SYSTEM POTASSIUM UPTAKE PROTEIN"/>
    <property type="match status" value="1"/>
</dbReference>
<dbReference type="VEuPathDB" id="FungiDB:LEMA_P024410.1"/>
<dbReference type="Pfam" id="PF01494">
    <property type="entry name" value="FAD_binding_3"/>
    <property type="match status" value="1"/>
</dbReference>
<name>E4ZX79_LEPMJ</name>
<reference evidence="6" key="1">
    <citation type="journal article" date="2011" name="Nat. Commun.">
        <title>Effector diversification within compartments of the Leptosphaeria maculans genome affected by Repeat-Induced Point mutations.</title>
        <authorList>
            <person name="Rouxel T."/>
            <person name="Grandaubert J."/>
            <person name="Hane J.K."/>
            <person name="Hoede C."/>
            <person name="van de Wouw A.P."/>
            <person name="Couloux A."/>
            <person name="Dominguez V."/>
            <person name="Anthouard V."/>
            <person name="Bally P."/>
            <person name="Bourras S."/>
            <person name="Cozijnsen A.J."/>
            <person name="Ciuffetti L.M."/>
            <person name="Degrave A."/>
            <person name="Dilmaghani A."/>
            <person name="Duret L."/>
            <person name="Fudal I."/>
            <person name="Goodwin S.B."/>
            <person name="Gout L."/>
            <person name="Glaser N."/>
            <person name="Linglin J."/>
            <person name="Kema G.H.J."/>
            <person name="Lapalu N."/>
            <person name="Lawrence C.B."/>
            <person name="May K."/>
            <person name="Meyer M."/>
            <person name="Ollivier B."/>
            <person name="Poulain J."/>
            <person name="Schoch C.L."/>
            <person name="Simon A."/>
            <person name="Spatafora J.W."/>
            <person name="Stachowiak A."/>
            <person name="Turgeon B.G."/>
            <person name="Tyler B.M."/>
            <person name="Vincent D."/>
            <person name="Weissenbach J."/>
            <person name="Amselem J."/>
            <person name="Quesneville H."/>
            <person name="Oliver R.P."/>
            <person name="Wincker P."/>
            <person name="Balesdent M.-H."/>
            <person name="Howlett B.J."/>
        </authorList>
    </citation>
    <scope>NUCLEOTIDE SEQUENCE [LARGE SCALE GENOMIC DNA]</scope>
    <source>
        <strain evidence="6">JN3 / isolate v23.1.3 / race Av1-4-5-6-7-8</strain>
    </source>
</reference>
<gene>
    <name evidence="5" type="ORF">LEMA_P024410.1</name>
</gene>
<keyword evidence="3" id="KW-0560">Oxidoreductase</keyword>
<evidence type="ECO:0000256" key="1">
    <source>
        <dbReference type="ARBA" id="ARBA00022630"/>
    </source>
</evidence>
<dbReference type="PANTHER" id="PTHR43004:SF8">
    <property type="entry name" value="FAD-BINDING DOMAIN-CONTAINING PROTEIN-RELATED"/>
    <property type="match status" value="1"/>
</dbReference>
<accession>E4ZX79</accession>
<dbReference type="OrthoDB" id="2690153at2759"/>
<dbReference type="EMBL" id="FP929127">
    <property type="protein sequence ID" value="CBX95289.1"/>
    <property type="molecule type" value="Genomic_DNA"/>
</dbReference>
<dbReference type="HOGENOM" id="CLU_009665_14_0_1"/>
<feature type="domain" description="FAD-binding" evidence="4">
    <location>
        <begin position="192"/>
        <end position="546"/>
    </location>
</feature>
<dbReference type="InterPro" id="IPR036188">
    <property type="entry name" value="FAD/NAD-bd_sf"/>
</dbReference>
<dbReference type="Gene3D" id="3.40.30.120">
    <property type="match status" value="1"/>
</dbReference>
<dbReference type="OMA" id="HMQHTRW"/>
<dbReference type="Proteomes" id="UP000002668">
    <property type="component" value="Genome"/>
</dbReference>
<dbReference type="Gene3D" id="3.30.9.10">
    <property type="entry name" value="D-Amino Acid Oxidase, subunit A, domain 2"/>
    <property type="match status" value="1"/>
</dbReference>
<keyword evidence="2" id="KW-0274">FAD</keyword>
<dbReference type="STRING" id="985895.E4ZX79"/>
<evidence type="ECO:0000256" key="2">
    <source>
        <dbReference type="ARBA" id="ARBA00022827"/>
    </source>
</evidence>
<dbReference type="PRINTS" id="PR00420">
    <property type="entry name" value="RNGMNOXGNASE"/>
</dbReference>
<keyword evidence="1" id="KW-0285">Flavoprotein</keyword>
<dbReference type="Gene3D" id="3.50.50.60">
    <property type="entry name" value="FAD/NAD(P)-binding domain"/>
    <property type="match status" value="1"/>
</dbReference>
<evidence type="ECO:0000259" key="4">
    <source>
        <dbReference type="Pfam" id="PF01494"/>
    </source>
</evidence>
<dbReference type="InterPro" id="IPR002938">
    <property type="entry name" value="FAD-bd"/>
</dbReference>
<evidence type="ECO:0000313" key="6">
    <source>
        <dbReference type="Proteomes" id="UP000002668"/>
    </source>
</evidence>
<keyword evidence="6" id="KW-1185">Reference proteome</keyword>
<dbReference type="Pfam" id="PF21274">
    <property type="entry name" value="Rng_hyd_C"/>
    <property type="match status" value="1"/>
</dbReference>
<dbReference type="InterPro" id="IPR050641">
    <property type="entry name" value="RIFMO-like"/>
</dbReference>
<dbReference type="eggNOG" id="KOG3855">
    <property type="taxonomic scope" value="Eukaryota"/>
</dbReference>